<dbReference type="AlphaFoldDB" id="A0A6A4VTC4"/>
<evidence type="ECO:0000313" key="2">
    <source>
        <dbReference type="Proteomes" id="UP000440578"/>
    </source>
</evidence>
<proteinExistence type="predicted"/>
<keyword evidence="2" id="KW-1185">Reference proteome</keyword>
<comment type="caution">
    <text evidence="1">The sequence shown here is derived from an EMBL/GenBank/DDBJ whole genome shotgun (WGS) entry which is preliminary data.</text>
</comment>
<dbReference type="EMBL" id="VIIS01001713">
    <property type="protein sequence ID" value="KAF0293972.1"/>
    <property type="molecule type" value="Genomic_DNA"/>
</dbReference>
<sequence>MIVHHVKGRRVQLLLAVTLAAAALVVLWVCLGSQEPAVAPLPEPRLTRDLRTACRLLLRPDHDLPLTSRERVTWVCGRLGVLLPWRRQFGCGRRVTYEPAGSLEQDLLRYAVLFGLQQLLRAESLVEPRMLEVLQPTLPGLTLPVLSPGPPQERWQPVAFWPALDQVRCRPGEVSGVSEPQRYRLRGPPDGSALSLLRPFEESLRRELRLSSALQRDADRVLLAALGRRPSATYIGVLLPPDGRRATVPPQYLRNSLKPLPTPLQ</sequence>
<protein>
    <submittedName>
        <fullName evidence="1">Uncharacterized protein</fullName>
    </submittedName>
</protein>
<evidence type="ECO:0000313" key="1">
    <source>
        <dbReference type="EMBL" id="KAF0293972.1"/>
    </source>
</evidence>
<gene>
    <name evidence="1" type="ORF">FJT64_008299</name>
</gene>
<dbReference type="Proteomes" id="UP000440578">
    <property type="component" value="Unassembled WGS sequence"/>
</dbReference>
<accession>A0A6A4VTC4</accession>
<reference evidence="1 2" key="1">
    <citation type="submission" date="2019-07" db="EMBL/GenBank/DDBJ databases">
        <title>Draft genome assembly of a fouling barnacle, Amphibalanus amphitrite (Darwin, 1854): The first reference genome for Thecostraca.</title>
        <authorList>
            <person name="Kim W."/>
        </authorList>
    </citation>
    <scope>NUCLEOTIDE SEQUENCE [LARGE SCALE GENOMIC DNA]</scope>
    <source>
        <strain evidence="1">SNU_AA5</strain>
        <tissue evidence="1">Soma without cirri and trophi</tissue>
    </source>
</reference>
<dbReference type="OrthoDB" id="10010525at2759"/>
<name>A0A6A4VTC4_AMPAM</name>
<organism evidence="1 2">
    <name type="scientific">Amphibalanus amphitrite</name>
    <name type="common">Striped barnacle</name>
    <name type="synonym">Balanus amphitrite</name>
    <dbReference type="NCBI Taxonomy" id="1232801"/>
    <lineage>
        <taxon>Eukaryota</taxon>
        <taxon>Metazoa</taxon>
        <taxon>Ecdysozoa</taxon>
        <taxon>Arthropoda</taxon>
        <taxon>Crustacea</taxon>
        <taxon>Multicrustacea</taxon>
        <taxon>Cirripedia</taxon>
        <taxon>Thoracica</taxon>
        <taxon>Thoracicalcarea</taxon>
        <taxon>Balanomorpha</taxon>
        <taxon>Balanoidea</taxon>
        <taxon>Balanidae</taxon>
        <taxon>Amphibalaninae</taxon>
        <taxon>Amphibalanus</taxon>
    </lineage>
</organism>